<evidence type="ECO:0000256" key="1">
    <source>
        <dbReference type="SAM" id="SignalP"/>
    </source>
</evidence>
<dbReference type="OrthoDB" id="394145at2"/>
<evidence type="ECO:0000313" key="3">
    <source>
        <dbReference type="Proteomes" id="UP000305457"/>
    </source>
</evidence>
<keyword evidence="1" id="KW-0732">Signal</keyword>
<reference evidence="2 3" key="1">
    <citation type="submission" date="2019-06" db="EMBL/GenBank/DDBJ databases">
        <title>Mycoplasma sp. 2F1A isolated from ostrich.</title>
        <authorList>
            <person name="Spergser J."/>
        </authorList>
    </citation>
    <scope>NUCLEOTIDE SEQUENCE [LARGE SCALE GENOMIC DNA]</scope>
    <source>
        <strain evidence="2 3">2F1A</strain>
    </source>
</reference>
<evidence type="ECO:0008006" key="4">
    <source>
        <dbReference type="Google" id="ProtNLM"/>
    </source>
</evidence>
<protein>
    <recommendedName>
        <fullName evidence="4">Lipoprotein</fullName>
    </recommendedName>
</protein>
<proteinExistence type="predicted"/>
<dbReference type="PROSITE" id="PS51257">
    <property type="entry name" value="PROKAR_LIPOPROTEIN"/>
    <property type="match status" value="1"/>
</dbReference>
<sequence length="540" mass="64374">MLVKSKIFRLLLLPSCTLFIPIAISASCEQKNKYKVWPSFKESEKYNTILPNITDPYKALKTIMNFQYDQNKNNESFTLTPELEKAINENKLRINELNESVELKKLVIDENSKLSDLKNNLTFRKLILQNMYTMYLTQYVNYKKYLVDEHYKNIFLTAESNFDIKVVQETPELKKHMGLFTDTEIPEEKYFNPERDNPILQSELNSQYYSFLLNDYLYLNTSWNPLKYLYSIDLSLNQKSVYRKFGDINADFSWLNQVVSNDKLVTETNEWKNKTFGLWKLHTVVPEFLGYREIERIEGNQSHKIGIENYIKLNIPKNQNSNTNNYWIKYDFTSRTKNDITYCEIVVAYLPNFLSFDEYVKKFENKIFSVSWLNYLIQNKTKYFDKTALMPLKIKDKIEKLLVDFNKKNSGDIVNISNWLDLYINNSFDLDFYSDNSLNNPLFTNDFNSDNSSETIIKISHLYPDVEPEIDNTTFLFNLKPININNYKSHQFFQNDSSIKHIDDIYFDLIYKYHNKPYQVKIEPKEIHPFKTKYWKNSVE</sequence>
<feature type="chain" id="PRO_5023098892" description="Lipoprotein" evidence="1">
    <location>
        <begin position="26"/>
        <end position="540"/>
    </location>
</feature>
<dbReference type="AlphaFoldDB" id="A0A5B7XYE8"/>
<dbReference type="KEGG" id="mnh:FG904_02830"/>
<dbReference type="Proteomes" id="UP000305457">
    <property type="component" value="Chromosome"/>
</dbReference>
<dbReference type="EMBL" id="CP040825">
    <property type="protein sequence ID" value="QCZ36923.1"/>
    <property type="molecule type" value="Genomic_DNA"/>
</dbReference>
<dbReference type="RefSeq" id="WP_139592403.1">
    <property type="nucleotide sequence ID" value="NZ_CP040825.1"/>
</dbReference>
<feature type="signal peptide" evidence="1">
    <location>
        <begin position="1"/>
        <end position="25"/>
    </location>
</feature>
<organism evidence="2 3">
    <name type="scientific">Mycoplasma nasistruthionis</name>
    <dbReference type="NCBI Taxonomy" id="353852"/>
    <lineage>
        <taxon>Bacteria</taxon>
        <taxon>Bacillati</taxon>
        <taxon>Mycoplasmatota</taxon>
        <taxon>Mollicutes</taxon>
        <taxon>Mycoplasmataceae</taxon>
        <taxon>Mycoplasma</taxon>
    </lineage>
</organism>
<accession>A0A5B7XYE8</accession>
<name>A0A5B7XYE8_9MOLU</name>
<evidence type="ECO:0000313" key="2">
    <source>
        <dbReference type="EMBL" id="QCZ36923.1"/>
    </source>
</evidence>
<gene>
    <name evidence="2" type="ORF">FG904_02830</name>
</gene>